<protein>
    <submittedName>
        <fullName evidence="1">Ornithine cyclodeaminase family protein</fullName>
    </submittedName>
</protein>
<dbReference type="GO" id="GO:0005737">
    <property type="term" value="C:cytoplasm"/>
    <property type="evidence" value="ECO:0007669"/>
    <property type="project" value="TreeGrafter"/>
</dbReference>
<dbReference type="KEGG" id="gfu:KM031_19400"/>
<geneLocation type="plasmid" evidence="1 2">
    <name>p2</name>
</geneLocation>
<sequence>MIYISEEQSAALVTHELAYDAVCRALVAAGSQHSRIFPAVLGRAHQADNTFSVKSGSMEGLVGVKVGSFWSGNPARGLPRHNSSIMLLDQDTGRLAAVIEAGRVNAYRTAACDAVAADHLARAQSRVLAIFGAGNQATFEVQALARIRPIDTVLVVARPSPRRDAFIANLRATGLEARAALPEEAVRAADIVVTATPSRAPLFEAGWVRPGTHVASMGSDAPGKQELPTELFAHARLFCDLVAQSVQIGDFQHIRPQIDSGALMVTPIGAVIEKQAPARRSDGEITVFDSSGISLQDLCMADALIRAQAAQH</sequence>
<dbReference type="PIRSF" id="PIRSF001439">
    <property type="entry name" value="CryM"/>
    <property type="match status" value="1"/>
</dbReference>
<dbReference type="InterPro" id="IPR023401">
    <property type="entry name" value="ODC_N"/>
</dbReference>
<gene>
    <name evidence="1" type="ORF">KM031_19400</name>
</gene>
<dbReference type="AlphaFoldDB" id="A0A975PA29"/>
<dbReference type="Pfam" id="PF02423">
    <property type="entry name" value="OCD_Mu_crystall"/>
    <property type="match status" value="1"/>
</dbReference>
<dbReference type="InterPro" id="IPR036291">
    <property type="entry name" value="NAD(P)-bd_dom_sf"/>
</dbReference>
<name>A0A975PA29_9RHOB</name>
<reference evidence="1" key="1">
    <citation type="submission" date="2021-06" db="EMBL/GenBank/DDBJ databases">
        <authorList>
            <person name="Lee C.-S."/>
            <person name="Jin L."/>
        </authorList>
    </citation>
    <scope>NUCLEOTIDE SEQUENCE</scope>
    <source>
        <strain evidence="1">Con5</strain>
        <plasmid evidence="1">p2</plasmid>
    </source>
</reference>
<dbReference type="PANTHER" id="PTHR13812">
    <property type="entry name" value="KETIMINE REDUCTASE MU-CRYSTALLIN"/>
    <property type="match status" value="1"/>
</dbReference>
<dbReference type="InterPro" id="IPR003462">
    <property type="entry name" value="ODC_Mu_crystall"/>
</dbReference>
<accession>A0A975PA29</accession>
<proteinExistence type="predicted"/>
<dbReference type="SUPFAM" id="SSF51735">
    <property type="entry name" value="NAD(P)-binding Rossmann-fold domains"/>
    <property type="match status" value="1"/>
</dbReference>
<dbReference type="RefSeq" id="WP_215505527.1">
    <property type="nucleotide sequence ID" value="NZ_CP076363.1"/>
</dbReference>
<keyword evidence="1" id="KW-0614">Plasmid</keyword>
<evidence type="ECO:0000313" key="2">
    <source>
        <dbReference type="Proteomes" id="UP000679352"/>
    </source>
</evidence>
<organism evidence="1 2">
    <name type="scientific">Gemmobacter fulvus</name>
    <dbReference type="NCBI Taxonomy" id="2840474"/>
    <lineage>
        <taxon>Bacteria</taxon>
        <taxon>Pseudomonadati</taxon>
        <taxon>Pseudomonadota</taxon>
        <taxon>Alphaproteobacteria</taxon>
        <taxon>Rhodobacterales</taxon>
        <taxon>Paracoccaceae</taxon>
        <taxon>Gemmobacter</taxon>
    </lineage>
</organism>
<dbReference type="PANTHER" id="PTHR13812:SF19">
    <property type="entry name" value="KETIMINE REDUCTASE MU-CRYSTALLIN"/>
    <property type="match status" value="1"/>
</dbReference>
<keyword evidence="2" id="KW-1185">Reference proteome</keyword>
<dbReference type="Proteomes" id="UP000679352">
    <property type="component" value="Plasmid p2"/>
</dbReference>
<evidence type="ECO:0000313" key="1">
    <source>
        <dbReference type="EMBL" id="QWK92544.1"/>
    </source>
</evidence>
<dbReference type="EMBL" id="CP076363">
    <property type="protein sequence ID" value="QWK92544.1"/>
    <property type="molecule type" value="Genomic_DNA"/>
</dbReference>
<dbReference type="Gene3D" id="3.40.50.720">
    <property type="entry name" value="NAD(P)-binding Rossmann-like Domain"/>
    <property type="match status" value="1"/>
</dbReference>
<dbReference type="Gene3D" id="3.30.1780.10">
    <property type="entry name" value="ornithine cyclodeaminase, domain 1"/>
    <property type="match status" value="1"/>
</dbReference>